<accession>A0A0D2D2I1</accession>
<dbReference type="STRING" id="215243.A0A0D2D2I1"/>
<dbReference type="GeneID" id="27362610"/>
<organism evidence="6 7">
    <name type="scientific">Exophiala oligosperma</name>
    <dbReference type="NCBI Taxonomy" id="215243"/>
    <lineage>
        <taxon>Eukaryota</taxon>
        <taxon>Fungi</taxon>
        <taxon>Dikarya</taxon>
        <taxon>Ascomycota</taxon>
        <taxon>Pezizomycotina</taxon>
        <taxon>Eurotiomycetes</taxon>
        <taxon>Chaetothyriomycetidae</taxon>
        <taxon>Chaetothyriales</taxon>
        <taxon>Herpotrichiellaceae</taxon>
        <taxon>Exophiala</taxon>
    </lineage>
</organism>
<dbReference type="SUPFAM" id="SSF51905">
    <property type="entry name" value="FAD/NAD(P)-binding domain"/>
    <property type="match status" value="1"/>
</dbReference>
<evidence type="ECO:0000313" key="7">
    <source>
        <dbReference type="Proteomes" id="UP000053342"/>
    </source>
</evidence>
<keyword evidence="4" id="KW-0560">Oxidoreductase</keyword>
<evidence type="ECO:0000256" key="1">
    <source>
        <dbReference type="ARBA" id="ARBA00007992"/>
    </source>
</evidence>
<dbReference type="PANTHER" id="PTHR47356">
    <property type="entry name" value="FAD-DEPENDENT MONOOXYGENASE ASQG-RELATED"/>
    <property type="match status" value="1"/>
</dbReference>
<dbReference type="InterPro" id="IPR002938">
    <property type="entry name" value="FAD-bd"/>
</dbReference>
<sequence length="449" mass="49693">MESAPKPRVLIAGGSISGQFLAVALQSANIDFLVLERGPEIGPQLGASVGCHPHGNSIFDQLGLYEAVVAPSTPLAHAQAFDNRGNVVESDITVISEHPARFGYPAVFIQRCDFITAMYNKVRDKSKVLVNKAIVDYIEDDEGITVYTSDGSNYRGTILIGADGIHSTVRGLMKKKAEEAEPGSGTKLETTNNGKPGFLTEYKCLFCISRTNDKECPMPAGESYWTYGRDNSTTAVSGQPGLFFWFLWTRTDPVQGIRSPRYTEKDAEEFVQQWSNRKMCGDWTIRDAWNARVRGTLVSQEEGIIDQWSRGRVVMVGDAIHKMSVNAGLGAMCAVEGIVHLINELYPILSPNSTDERHGGSPSQDTLDKAFQAYRTKHLKRLTRIYNLSCQAVRFEGQRTLLSRIVANYVLPWCSNAARLWVFKGVLGGQPMLNHLPRDMSKPINKIQA</sequence>
<protein>
    <recommendedName>
        <fullName evidence="5">FAD-binding domain-containing protein</fullName>
    </recommendedName>
</protein>
<dbReference type="Proteomes" id="UP000053342">
    <property type="component" value="Unassembled WGS sequence"/>
</dbReference>
<reference evidence="6 7" key="1">
    <citation type="submission" date="2015-01" db="EMBL/GenBank/DDBJ databases">
        <title>The Genome Sequence of Exophiala oligosperma CBS72588.</title>
        <authorList>
            <consortium name="The Broad Institute Genomics Platform"/>
            <person name="Cuomo C."/>
            <person name="de Hoog S."/>
            <person name="Gorbushina A."/>
            <person name="Stielow B."/>
            <person name="Teixiera M."/>
            <person name="Abouelleil A."/>
            <person name="Chapman S.B."/>
            <person name="Priest M."/>
            <person name="Young S.K."/>
            <person name="Wortman J."/>
            <person name="Nusbaum C."/>
            <person name="Birren B."/>
        </authorList>
    </citation>
    <scope>NUCLEOTIDE SEQUENCE [LARGE SCALE GENOMIC DNA]</scope>
    <source>
        <strain evidence="6 7">CBS 72588</strain>
    </source>
</reference>
<keyword evidence="3" id="KW-0274">FAD</keyword>
<dbReference type="InterPro" id="IPR050562">
    <property type="entry name" value="FAD_mOase_fung"/>
</dbReference>
<dbReference type="RefSeq" id="XP_016257714.1">
    <property type="nucleotide sequence ID" value="XM_016412094.1"/>
</dbReference>
<evidence type="ECO:0000259" key="5">
    <source>
        <dbReference type="Pfam" id="PF01494"/>
    </source>
</evidence>
<evidence type="ECO:0000256" key="2">
    <source>
        <dbReference type="ARBA" id="ARBA00022630"/>
    </source>
</evidence>
<dbReference type="AlphaFoldDB" id="A0A0D2D2I1"/>
<evidence type="ECO:0000313" key="6">
    <source>
        <dbReference type="EMBL" id="KIW37498.1"/>
    </source>
</evidence>
<dbReference type="GO" id="GO:0004497">
    <property type="term" value="F:monooxygenase activity"/>
    <property type="evidence" value="ECO:0007669"/>
    <property type="project" value="InterPro"/>
</dbReference>
<dbReference type="PANTHER" id="PTHR47356:SF2">
    <property type="entry name" value="FAD-BINDING DOMAIN-CONTAINING PROTEIN-RELATED"/>
    <property type="match status" value="1"/>
</dbReference>
<dbReference type="HOGENOM" id="CLU_009665_12_2_1"/>
<gene>
    <name evidence="6" type="ORF">PV06_10536</name>
</gene>
<dbReference type="EMBL" id="KN847344">
    <property type="protein sequence ID" value="KIW37498.1"/>
    <property type="molecule type" value="Genomic_DNA"/>
</dbReference>
<dbReference type="VEuPathDB" id="FungiDB:PV06_10536"/>
<feature type="domain" description="FAD-binding" evidence="5">
    <location>
        <begin position="8"/>
        <end position="349"/>
    </location>
</feature>
<dbReference type="Pfam" id="PF01494">
    <property type="entry name" value="FAD_binding_3"/>
    <property type="match status" value="1"/>
</dbReference>
<dbReference type="InterPro" id="IPR036188">
    <property type="entry name" value="FAD/NAD-bd_sf"/>
</dbReference>
<dbReference type="PRINTS" id="PR00420">
    <property type="entry name" value="RNGMNOXGNASE"/>
</dbReference>
<dbReference type="OrthoDB" id="4127210at2759"/>
<dbReference type="Gene3D" id="3.50.50.60">
    <property type="entry name" value="FAD/NAD(P)-binding domain"/>
    <property type="match status" value="1"/>
</dbReference>
<evidence type="ECO:0000256" key="4">
    <source>
        <dbReference type="ARBA" id="ARBA00023002"/>
    </source>
</evidence>
<keyword evidence="7" id="KW-1185">Reference proteome</keyword>
<keyword evidence="2" id="KW-0285">Flavoprotein</keyword>
<proteinExistence type="inferred from homology"/>
<name>A0A0D2D2I1_9EURO</name>
<dbReference type="GO" id="GO:0071949">
    <property type="term" value="F:FAD binding"/>
    <property type="evidence" value="ECO:0007669"/>
    <property type="project" value="InterPro"/>
</dbReference>
<comment type="similarity">
    <text evidence="1">Belongs to the paxM FAD-dependent monooxygenase family.</text>
</comment>
<evidence type="ECO:0000256" key="3">
    <source>
        <dbReference type="ARBA" id="ARBA00022827"/>
    </source>
</evidence>